<organism evidence="2 3">
    <name type="scientific">candidate division WWE3 bacterium CG22_combo_CG10-13_8_21_14_all_39_12</name>
    <dbReference type="NCBI Taxonomy" id="1975094"/>
    <lineage>
        <taxon>Bacteria</taxon>
        <taxon>Katanobacteria</taxon>
    </lineage>
</organism>
<keyword evidence="1" id="KW-1133">Transmembrane helix</keyword>
<reference evidence="2 3" key="1">
    <citation type="submission" date="2017-09" db="EMBL/GenBank/DDBJ databases">
        <title>Depth-based differentiation of microbial function through sediment-hosted aquifers and enrichment of novel symbionts in the deep terrestrial subsurface.</title>
        <authorList>
            <person name="Probst A.J."/>
            <person name="Ladd B."/>
            <person name="Jarett J.K."/>
            <person name="Geller-Mcgrath D.E."/>
            <person name="Sieber C.M."/>
            <person name="Emerson J.B."/>
            <person name="Anantharaman K."/>
            <person name="Thomas B.C."/>
            <person name="Malmstrom R."/>
            <person name="Stieglmeier M."/>
            <person name="Klingl A."/>
            <person name="Woyke T."/>
            <person name="Ryan C.M."/>
            <person name="Banfield J.F."/>
        </authorList>
    </citation>
    <scope>NUCLEOTIDE SEQUENCE [LARGE SCALE GENOMIC DNA]</scope>
    <source>
        <strain evidence="2">CG22_combo_CG10-13_8_21_14_all_39_12</strain>
    </source>
</reference>
<evidence type="ECO:0000313" key="3">
    <source>
        <dbReference type="Proteomes" id="UP000228495"/>
    </source>
</evidence>
<protein>
    <submittedName>
        <fullName evidence="2">Uncharacterized protein</fullName>
    </submittedName>
</protein>
<accession>A0A2H0BGR5</accession>
<comment type="caution">
    <text evidence="2">The sequence shown here is derived from an EMBL/GenBank/DDBJ whole genome shotgun (WGS) entry which is preliminary data.</text>
</comment>
<evidence type="ECO:0000313" key="2">
    <source>
        <dbReference type="EMBL" id="PIP56188.1"/>
    </source>
</evidence>
<sequence length="175" mass="20093">MSNFITKYKKQIFFIVIGIVCVIFFLVFTTADDSKQSKLDLEDQSALVTPGIISDENTIIETKPKTFSIISPEGDAFEKGQARGWKAKLENYESELDAMADCNWKFYLNENNEEILYQEQTGRVILSIDGKNYCGFTSTFIENRGELRVVVTINFTDKITQLEETYTAEREYIVD</sequence>
<dbReference type="AlphaFoldDB" id="A0A2H0BGR5"/>
<keyword evidence="1" id="KW-0812">Transmembrane</keyword>
<proteinExistence type="predicted"/>
<name>A0A2H0BGR5_UNCKA</name>
<dbReference type="Proteomes" id="UP000228495">
    <property type="component" value="Unassembled WGS sequence"/>
</dbReference>
<gene>
    <name evidence="2" type="ORF">COX05_04335</name>
</gene>
<feature type="transmembrane region" description="Helical" evidence="1">
    <location>
        <begin position="12"/>
        <end position="31"/>
    </location>
</feature>
<evidence type="ECO:0000256" key="1">
    <source>
        <dbReference type="SAM" id="Phobius"/>
    </source>
</evidence>
<dbReference type="EMBL" id="PCSU01000075">
    <property type="protein sequence ID" value="PIP56188.1"/>
    <property type="molecule type" value="Genomic_DNA"/>
</dbReference>
<keyword evidence="1" id="KW-0472">Membrane</keyword>